<dbReference type="GeneTree" id="ENSGT00390000011401"/>
<keyword evidence="4" id="KW-0496">Mitochondrion</keyword>
<dbReference type="GO" id="GO:0005840">
    <property type="term" value="C:ribosome"/>
    <property type="evidence" value="ECO:0007669"/>
    <property type="project" value="UniProtKB-KW"/>
</dbReference>
<name>A0A8C3HL13_CHRPI</name>
<keyword evidence="3" id="KW-0689">Ribosomal protein</keyword>
<dbReference type="Pfam" id="PF08293">
    <property type="entry name" value="MRP-S33"/>
    <property type="match status" value="1"/>
</dbReference>
<keyword evidence="8" id="KW-1185">Reference proteome</keyword>
<dbReference type="Proteomes" id="UP000694380">
    <property type="component" value="Unplaced"/>
</dbReference>
<protein>
    <recommendedName>
        <fullName evidence="6">Small ribosomal subunit protein mS33</fullName>
    </recommendedName>
</protein>
<dbReference type="GO" id="GO:0005739">
    <property type="term" value="C:mitochondrion"/>
    <property type="evidence" value="ECO:0007669"/>
    <property type="project" value="UniProtKB-SubCell"/>
</dbReference>
<keyword evidence="5" id="KW-0687">Ribonucleoprotein</keyword>
<dbReference type="PANTHER" id="PTHR13362">
    <property type="entry name" value="MITOCHONDRIAL RIBOSOMAL PROTEIN S33"/>
    <property type="match status" value="1"/>
</dbReference>
<reference evidence="7" key="2">
    <citation type="submission" date="2025-09" db="UniProtKB">
        <authorList>
            <consortium name="Ensembl"/>
        </authorList>
    </citation>
    <scope>IDENTIFICATION</scope>
</reference>
<sequence>MCVYISQYMFHSLSARIFGEIVRPTDNKSMKVDPPHNTYFTLMKKLRFFGLYRDEHEDFKEEMRWLKKLRSKGKPKKGEGERATEKK</sequence>
<evidence type="ECO:0000256" key="4">
    <source>
        <dbReference type="ARBA" id="ARBA00023128"/>
    </source>
</evidence>
<comment type="subcellular location">
    <subcellularLocation>
        <location evidence="1">Mitochondrion</location>
    </subcellularLocation>
</comment>
<dbReference type="PANTHER" id="PTHR13362:SF2">
    <property type="entry name" value="SMALL RIBOSOMAL SUBUNIT PROTEIN MS33"/>
    <property type="match status" value="1"/>
</dbReference>
<evidence type="ECO:0000256" key="6">
    <source>
        <dbReference type="ARBA" id="ARBA00035132"/>
    </source>
</evidence>
<evidence type="ECO:0000256" key="1">
    <source>
        <dbReference type="ARBA" id="ARBA00004173"/>
    </source>
</evidence>
<comment type="similarity">
    <text evidence="2">Belongs to the mitochondrion-specific ribosomal protein mS33 family.</text>
</comment>
<proteinExistence type="inferred from homology"/>
<dbReference type="GO" id="GO:1990904">
    <property type="term" value="C:ribonucleoprotein complex"/>
    <property type="evidence" value="ECO:0007669"/>
    <property type="project" value="UniProtKB-KW"/>
</dbReference>
<dbReference type="InterPro" id="IPR013219">
    <property type="entry name" value="Ribosomal_mS33"/>
</dbReference>
<evidence type="ECO:0000313" key="8">
    <source>
        <dbReference type="Proteomes" id="UP000694380"/>
    </source>
</evidence>
<evidence type="ECO:0000256" key="3">
    <source>
        <dbReference type="ARBA" id="ARBA00022980"/>
    </source>
</evidence>
<organism evidence="7 8">
    <name type="scientific">Chrysemys picta bellii</name>
    <name type="common">Western painted turtle</name>
    <name type="synonym">Emys bellii</name>
    <dbReference type="NCBI Taxonomy" id="8478"/>
    <lineage>
        <taxon>Eukaryota</taxon>
        <taxon>Metazoa</taxon>
        <taxon>Chordata</taxon>
        <taxon>Craniata</taxon>
        <taxon>Vertebrata</taxon>
        <taxon>Euteleostomi</taxon>
        <taxon>Archelosauria</taxon>
        <taxon>Testudinata</taxon>
        <taxon>Testudines</taxon>
        <taxon>Cryptodira</taxon>
        <taxon>Durocryptodira</taxon>
        <taxon>Testudinoidea</taxon>
        <taxon>Emydidae</taxon>
        <taxon>Chrysemys</taxon>
    </lineage>
</organism>
<accession>A0A8C3HL13</accession>
<dbReference type="AlphaFoldDB" id="A0A8C3HL13"/>
<dbReference type="Ensembl" id="ENSCPBT00000023188.1">
    <property type="protein sequence ID" value="ENSCPBP00000019698.1"/>
    <property type="gene ID" value="ENSCPBG00000014197.1"/>
</dbReference>
<evidence type="ECO:0000313" key="7">
    <source>
        <dbReference type="Ensembl" id="ENSCPBP00000019698.1"/>
    </source>
</evidence>
<evidence type="ECO:0000256" key="5">
    <source>
        <dbReference type="ARBA" id="ARBA00023274"/>
    </source>
</evidence>
<reference evidence="7" key="1">
    <citation type="submission" date="2025-08" db="UniProtKB">
        <authorList>
            <consortium name="Ensembl"/>
        </authorList>
    </citation>
    <scope>IDENTIFICATION</scope>
</reference>
<evidence type="ECO:0000256" key="2">
    <source>
        <dbReference type="ARBA" id="ARBA00008970"/>
    </source>
</evidence>